<keyword evidence="4" id="KW-0804">Transcription</keyword>
<evidence type="ECO:0000256" key="3">
    <source>
        <dbReference type="ARBA" id="ARBA00023125"/>
    </source>
</evidence>
<dbReference type="GO" id="GO:0043565">
    <property type="term" value="F:sequence-specific DNA binding"/>
    <property type="evidence" value="ECO:0007669"/>
    <property type="project" value="TreeGrafter"/>
</dbReference>
<comment type="caution">
    <text evidence="6">The sequence shown here is derived from an EMBL/GenBank/DDBJ whole genome shotgun (WGS) entry which is preliminary data.</text>
</comment>
<dbReference type="InterPro" id="IPR036390">
    <property type="entry name" value="WH_DNA-bd_sf"/>
</dbReference>
<keyword evidence="3" id="KW-0238">DNA-binding</keyword>
<dbReference type="RefSeq" id="WP_164131478.1">
    <property type="nucleotide sequence ID" value="NZ_JAAGOX010000032.1"/>
</dbReference>
<dbReference type="InterPro" id="IPR036388">
    <property type="entry name" value="WH-like_DNA-bd_sf"/>
</dbReference>
<evidence type="ECO:0000256" key="1">
    <source>
        <dbReference type="ARBA" id="ARBA00009437"/>
    </source>
</evidence>
<evidence type="ECO:0000256" key="4">
    <source>
        <dbReference type="ARBA" id="ARBA00023163"/>
    </source>
</evidence>
<dbReference type="GO" id="GO:0006351">
    <property type="term" value="P:DNA-templated transcription"/>
    <property type="evidence" value="ECO:0007669"/>
    <property type="project" value="TreeGrafter"/>
</dbReference>
<dbReference type="Pfam" id="PF03466">
    <property type="entry name" value="LysR_substrate"/>
    <property type="match status" value="1"/>
</dbReference>
<evidence type="ECO:0000313" key="6">
    <source>
        <dbReference type="EMBL" id="NDW46447.1"/>
    </source>
</evidence>
<dbReference type="AlphaFoldDB" id="A0A6B2NUZ7"/>
<accession>A0A6B2NUZ7</accession>
<dbReference type="SUPFAM" id="SSF46785">
    <property type="entry name" value="Winged helix' DNA-binding domain"/>
    <property type="match status" value="1"/>
</dbReference>
<dbReference type="PANTHER" id="PTHR30537:SF74">
    <property type="entry name" value="HTH-TYPE TRANSCRIPTIONAL REGULATOR TRPI"/>
    <property type="match status" value="1"/>
</dbReference>
<name>A0A6B2NUZ7_9RHOB</name>
<dbReference type="EMBL" id="JAAGOX010000032">
    <property type="protein sequence ID" value="NDW46447.1"/>
    <property type="molecule type" value="Genomic_DNA"/>
</dbReference>
<dbReference type="SUPFAM" id="SSF53850">
    <property type="entry name" value="Periplasmic binding protein-like II"/>
    <property type="match status" value="1"/>
</dbReference>
<comment type="similarity">
    <text evidence="1">Belongs to the LysR transcriptional regulatory family.</text>
</comment>
<dbReference type="InterPro" id="IPR000847">
    <property type="entry name" value="LysR_HTH_N"/>
</dbReference>
<dbReference type="FunFam" id="1.10.10.10:FF:000038">
    <property type="entry name" value="Glycine cleavage system transcriptional activator"/>
    <property type="match status" value="1"/>
</dbReference>
<dbReference type="Gene3D" id="3.40.190.10">
    <property type="entry name" value="Periplasmic binding protein-like II"/>
    <property type="match status" value="2"/>
</dbReference>
<keyword evidence="2" id="KW-0805">Transcription regulation</keyword>
<feature type="domain" description="HTH lysR-type" evidence="5">
    <location>
        <begin position="4"/>
        <end position="61"/>
    </location>
</feature>
<evidence type="ECO:0000259" key="5">
    <source>
        <dbReference type="PROSITE" id="PS50931"/>
    </source>
</evidence>
<dbReference type="PROSITE" id="PS50931">
    <property type="entry name" value="HTH_LYSR"/>
    <property type="match status" value="1"/>
</dbReference>
<proteinExistence type="inferred from homology"/>
<protein>
    <submittedName>
        <fullName evidence="6">LysR family transcriptional regulator</fullName>
    </submittedName>
</protein>
<organism evidence="6">
    <name type="scientific">Ruegeria sp. PrR005</name>
    <dbReference type="NCBI Taxonomy" id="2706882"/>
    <lineage>
        <taxon>Bacteria</taxon>
        <taxon>Pseudomonadati</taxon>
        <taxon>Pseudomonadota</taxon>
        <taxon>Alphaproteobacteria</taxon>
        <taxon>Rhodobacterales</taxon>
        <taxon>Roseobacteraceae</taxon>
        <taxon>Ruegeria</taxon>
    </lineage>
</organism>
<dbReference type="CDD" id="cd08432">
    <property type="entry name" value="PBP2_GcdR_TrpI_HvrB_AmpR_like"/>
    <property type="match status" value="1"/>
</dbReference>
<dbReference type="PANTHER" id="PTHR30537">
    <property type="entry name" value="HTH-TYPE TRANSCRIPTIONAL REGULATOR"/>
    <property type="match status" value="1"/>
</dbReference>
<reference evidence="6" key="1">
    <citation type="submission" date="2020-02" db="EMBL/GenBank/DDBJ databases">
        <title>Delineation of the pyrene-degrading pathway in Roseobacter clade bacteria by genomic analysis.</title>
        <authorList>
            <person name="Zhou H."/>
            <person name="Wang H."/>
        </authorList>
    </citation>
    <scope>NUCLEOTIDE SEQUENCE</scope>
    <source>
        <strain evidence="6">PrR005</strain>
    </source>
</reference>
<dbReference type="Gene3D" id="1.10.10.10">
    <property type="entry name" value="Winged helix-like DNA-binding domain superfamily/Winged helix DNA-binding domain"/>
    <property type="match status" value="1"/>
</dbReference>
<sequence length="302" mass="33430">MRLPPLNALRAFEAAARHNGYIAAAEELCVTRGAVSRHIKLLEEHLGVSLFHRNHRGVDLTAAGRQLLPVLTETFARIAREAEQISAMTRDVRIICPPALSIRWLFPRLEQFQAAHPDIRVRLTTEFYSAKGFDGTEYDLGVSVEHVPGRSAEIASMPLFPMVLAPACSPKLLSQQRLTSPADLVRMVLLHETPQRRDWAHWLSHFGVKGVDASSGPTFPNLDMAARAAVMGSGVVMADLALCREELRAGTLVLPFPEMTCVTPQGGYVLIGRRERWDKPHLRAFRDWAASTCADLAPDLTT</sequence>
<dbReference type="InterPro" id="IPR058163">
    <property type="entry name" value="LysR-type_TF_proteobact-type"/>
</dbReference>
<evidence type="ECO:0000256" key="2">
    <source>
        <dbReference type="ARBA" id="ARBA00023015"/>
    </source>
</evidence>
<dbReference type="Pfam" id="PF00126">
    <property type="entry name" value="HTH_1"/>
    <property type="match status" value="1"/>
</dbReference>
<dbReference type="InterPro" id="IPR005119">
    <property type="entry name" value="LysR_subst-bd"/>
</dbReference>
<gene>
    <name evidence="6" type="ORF">G0P99_15950</name>
</gene>
<dbReference type="GO" id="GO:0003700">
    <property type="term" value="F:DNA-binding transcription factor activity"/>
    <property type="evidence" value="ECO:0007669"/>
    <property type="project" value="InterPro"/>
</dbReference>
<dbReference type="PRINTS" id="PR00039">
    <property type="entry name" value="HTHLYSR"/>
</dbReference>